<dbReference type="PANTHER" id="PTHR31072">
    <property type="entry name" value="TRANSCRIPTION FACTOR TCP4-RELATED"/>
    <property type="match status" value="1"/>
</dbReference>
<feature type="domain" description="TCP" evidence="8">
    <location>
        <begin position="106"/>
        <end position="164"/>
    </location>
</feature>
<evidence type="ECO:0000256" key="4">
    <source>
        <dbReference type="ARBA" id="ARBA00023125"/>
    </source>
</evidence>
<dbReference type="Proteomes" id="UP000231279">
    <property type="component" value="Unassembled WGS sequence"/>
</dbReference>
<evidence type="ECO:0000259" key="8">
    <source>
        <dbReference type="PROSITE" id="PS51369"/>
    </source>
</evidence>
<evidence type="ECO:0000256" key="5">
    <source>
        <dbReference type="ARBA" id="ARBA00023163"/>
    </source>
</evidence>
<dbReference type="EMBL" id="NKXS01002324">
    <property type="protein sequence ID" value="PIN14225.1"/>
    <property type="molecule type" value="Genomic_DNA"/>
</dbReference>
<evidence type="ECO:0000259" key="9">
    <source>
        <dbReference type="PROSITE" id="PS51370"/>
    </source>
</evidence>
<evidence type="ECO:0000313" key="11">
    <source>
        <dbReference type="Proteomes" id="UP000231279"/>
    </source>
</evidence>
<dbReference type="Pfam" id="PF03634">
    <property type="entry name" value="TCP"/>
    <property type="match status" value="1"/>
</dbReference>
<evidence type="ECO:0000256" key="1">
    <source>
        <dbReference type="ARBA" id="ARBA00004123"/>
    </source>
</evidence>
<keyword evidence="11" id="KW-1185">Reference proteome</keyword>
<comment type="subcellular location">
    <subcellularLocation>
        <location evidence="1">Nucleus</location>
    </subcellularLocation>
</comment>
<dbReference type="GO" id="GO:0043565">
    <property type="term" value="F:sequence-specific DNA binding"/>
    <property type="evidence" value="ECO:0007669"/>
    <property type="project" value="TreeGrafter"/>
</dbReference>
<feature type="compositionally biased region" description="Polar residues" evidence="7">
    <location>
        <begin position="179"/>
        <end position="203"/>
    </location>
</feature>
<evidence type="ECO:0000256" key="2">
    <source>
        <dbReference type="ARBA" id="ARBA00022473"/>
    </source>
</evidence>
<dbReference type="GO" id="GO:0005634">
    <property type="term" value="C:nucleus"/>
    <property type="evidence" value="ECO:0007669"/>
    <property type="project" value="UniProtKB-SubCell"/>
</dbReference>
<keyword evidence="5" id="KW-0804">Transcription</keyword>
<dbReference type="PANTHER" id="PTHR31072:SF226">
    <property type="entry name" value="TRANSCRIPTION FACTOR TCP18"/>
    <property type="match status" value="1"/>
</dbReference>
<keyword evidence="6" id="KW-0539">Nucleus</keyword>
<sequence length="284" mass="32578">MKTNYTNPFSENDINCSSKLDEEEEQDPYYLMMFNFPNSPHIHLEYEDVYRQFLDLFYQNQTSHHDHDHTIPPDQDPTGNVQTMISNTENHITKQTSTTTKKRCSKKDRHSKIKTARGLRDRRMRLSLDVARKFFDLQDMLGYDKASRTVDWLLTKAMPSIRELERSRGSVCSLVGTANSASSTSVDDGNVASSPINQSTTVGSDREQQPSSSCSKIKRIKKVIKVIRASVSRESRVKARERARERTSQKRRLEGQNTDELRQVRSGGEVRILGGADQWIYKAV</sequence>
<dbReference type="AlphaFoldDB" id="A0A2G9H9M9"/>
<keyword evidence="3" id="KW-0805">Transcription regulation</keyword>
<dbReference type="STRING" id="429701.A0A2G9H9M9"/>
<dbReference type="GO" id="GO:0003700">
    <property type="term" value="F:DNA-binding transcription factor activity"/>
    <property type="evidence" value="ECO:0007669"/>
    <property type="project" value="InterPro"/>
</dbReference>
<dbReference type="OrthoDB" id="914186at2759"/>
<evidence type="ECO:0000256" key="7">
    <source>
        <dbReference type="SAM" id="MobiDB-lite"/>
    </source>
</evidence>
<dbReference type="PROSITE" id="PS51369">
    <property type="entry name" value="TCP"/>
    <property type="match status" value="1"/>
</dbReference>
<accession>A0A2G9H9M9</accession>
<reference evidence="11" key="1">
    <citation type="journal article" date="2018" name="Gigascience">
        <title>Genome assembly of the Pink Ipe (Handroanthus impetiginosus, Bignoniaceae), a highly valued, ecologically keystone Neotropical timber forest tree.</title>
        <authorList>
            <person name="Silva-Junior O.B."/>
            <person name="Grattapaglia D."/>
            <person name="Novaes E."/>
            <person name="Collevatti R.G."/>
        </authorList>
    </citation>
    <scope>NUCLEOTIDE SEQUENCE [LARGE SCALE GENOMIC DNA]</scope>
    <source>
        <strain evidence="11">cv. UFG-1</strain>
    </source>
</reference>
<feature type="region of interest" description="Disordered" evidence="7">
    <location>
        <begin position="179"/>
        <end position="214"/>
    </location>
</feature>
<dbReference type="GO" id="GO:2000032">
    <property type="term" value="P:regulation of secondary shoot formation"/>
    <property type="evidence" value="ECO:0007669"/>
    <property type="project" value="TreeGrafter"/>
</dbReference>
<protein>
    <recommendedName>
        <fullName evidence="12">TCP domain-containing protein</fullName>
    </recommendedName>
</protein>
<name>A0A2G9H9M9_9LAMI</name>
<evidence type="ECO:0000256" key="3">
    <source>
        <dbReference type="ARBA" id="ARBA00023015"/>
    </source>
</evidence>
<dbReference type="InterPro" id="IPR017888">
    <property type="entry name" value="CYC/TB1_R_domain"/>
</dbReference>
<keyword evidence="2" id="KW-0217">Developmental protein</keyword>
<keyword evidence="4" id="KW-0238">DNA-binding</keyword>
<feature type="region of interest" description="Disordered" evidence="7">
    <location>
        <begin position="235"/>
        <end position="257"/>
    </location>
</feature>
<dbReference type="InterPro" id="IPR005333">
    <property type="entry name" value="Transcription_factor_TCP"/>
</dbReference>
<dbReference type="InterPro" id="IPR017887">
    <property type="entry name" value="TF_TCP_subgr"/>
</dbReference>
<feature type="domain" description="R" evidence="9">
    <location>
        <begin position="233"/>
        <end position="250"/>
    </location>
</feature>
<gene>
    <name evidence="10" type="ORF">CDL12_13147</name>
</gene>
<evidence type="ECO:0000313" key="10">
    <source>
        <dbReference type="EMBL" id="PIN14225.1"/>
    </source>
</evidence>
<evidence type="ECO:0008006" key="12">
    <source>
        <dbReference type="Google" id="ProtNLM"/>
    </source>
</evidence>
<dbReference type="PROSITE" id="PS51370">
    <property type="entry name" value="R"/>
    <property type="match status" value="1"/>
</dbReference>
<comment type="caution">
    <text evidence="10">The sequence shown here is derived from an EMBL/GenBank/DDBJ whole genome shotgun (WGS) entry which is preliminary data.</text>
</comment>
<proteinExistence type="predicted"/>
<evidence type="ECO:0000256" key="6">
    <source>
        <dbReference type="ARBA" id="ARBA00023242"/>
    </source>
</evidence>
<organism evidence="10 11">
    <name type="scientific">Handroanthus impetiginosus</name>
    <dbReference type="NCBI Taxonomy" id="429701"/>
    <lineage>
        <taxon>Eukaryota</taxon>
        <taxon>Viridiplantae</taxon>
        <taxon>Streptophyta</taxon>
        <taxon>Embryophyta</taxon>
        <taxon>Tracheophyta</taxon>
        <taxon>Spermatophyta</taxon>
        <taxon>Magnoliopsida</taxon>
        <taxon>eudicotyledons</taxon>
        <taxon>Gunneridae</taxon>
        <taxon>Pentapetalae</taxon>
        <taxon>asterids</taxon>
        <taxon>lamiids</taxon>
        <taxon>Lamiales</taxon>
        <taxon>Bignoniaceae</taxon>
        <taxon>Crescentiina</taxon>
        <taxon>Tabebuia alliance</taxon>
        <taxon>Handroanthus</taxon>
    </lineage>
</organism>